<dbReference type="Proteomes" id="UP001196565">
    <property type="component" value="Unassembled WGS sequence"/>
</dbReference>
<comment type="similarity">
    <text evidence="1">Belongs to the AAA ATPase family.</text>
</comment>
<evidence type="ECO:0000259" key="4">
    <source>
        <dbReference type="SMART" id="SM00382"/>
    </source>
</evidence>
<dbReference type="SUPFAM" id="SSF52540">
    <property type="entry name" value="P-loop containing nucleoside triphosphate hydrolases"/>
    <property type="match status" value="1"/>
</dbReference>
<organism evidence="5 6">
    <name type="scientific">Roseomonas alba</name>
    <dbReference type="NCBI Taxonomy" id="2846776"/>
    <lineage>
        <taxon>Bacteria</taxon>
        <taxon>Pseudomonadati</taxon>
        <taxon>Pseudomonadota</taxon>
        <taxon>Alphaproteobacteria</taxon>
        <taxon>Acetobacterales</taxon>
        <taxon>Roseomonadaceae</taxon>
        <taxon>Roseomonas</taxon>
    </lineage>
</organism>
<dbReference type="RefSeq" id="WP_219764617.1">
    <property type="nucleotide sequence ID" value="NZ_JAHYBZ010000007.1"/>
</dbReference>
<evidence type="ECO:0000256" key="3">
    <source>
        <dbReference type="ARBA" id="ARBA00022840"/>
    </source>
</evidence>
<evidence type="ECO:0000313" key="5">
    <source>
        <dbReference type="EMBL" id="MBW6400001.1"/>
    </source>
</evidence>
<proteinExistence type="inferred from homology"/>
<dbReference type="GO" id="GO:0005524">
    <property type="term" value="F:ATP binding"/>
    <property type="evidence" value="ECO:0007669"/>
    <property type="project" value="UniProtKB-KW"/>
</dbReference>
<evidence type="ECO:0000256" key="1">
    <source>
        <dbReference type="ARBA" id="ARBA00006914"/>
    </source>
</evidence>
<dbReference type="EMBL" id="JAHYBZ010000007">
    <property type="protein sequence ID" value="MBW6400001.1"/>
    <property type="molecule type" value="Genomic_DNA"/>
</dbReference>
<gene>
    <name evidence="5" type="ORF">KPL78_19225</name>
</gene>
<dbReference type="Gene3D" id="3.40.50.300">
    <property type="entry name" value="P-loop containing nucleotide triphosphate hydrolases"/>
    <property type="match status" value="1"/>
</dbReference>
<feature type="domain" description="AAA+ ATPase" evidence="4">
    <location>
        <begin position="21"/>
        <end position="157"/>
    </location>
</feature>
<dbReference type="CDD" id="cd19481">
    <property type="entry name" value="RecA-like_protease"/>
    <property type="match status" value="1"/>
</dbReference>
<keyword evidence="3 5" id="KW-0067">ATP-binding</keyword>
<dbReference type="InterPro" id="IPR027417">
    <property type="entry name" value="P-loop_NTPase"/>
</dbReference>
<name>A0ABS7ACG8_9PROT</name>
<dbReference type="InterPro" id="IPR003593">
    <property type="entry name" value="AAA+_ATPase"/>
</dbReference>
<keyword evidence="6" id="KW-1185">Reference proteome</keyword>
<evidence type="ECO:0000313" key="6">
    <source>
        <dbReference type="Proteomes" id="UP001196565"/>
    </source>
</evidence>
<comment type="caution">
    <text evidence="5">The sequence shown here is derived from an EMBL/GenBank/DDBJ whole genome shotgun (WGS) entry which is preliminary data.</text>
</comment>
<evidence type="ECO:0000256" key="2">
    <source>
        <dbReference type="ARBA" id="ARBA00022741"/>
    </source>
</evidence>
<sequence length="266" mass="28769">MFEWLTELRAADELRAAKLVPRSTCLLHGPPGCGKTTLAHHLAARLGIPMVLIGAESVHGSAYFGESERGVRQIFDALEAAETPCVVFMDEMESWGGNRNMNRGGGADNARTSTLGVVLRKIEEFRGILLGATNRPEDIDPALWRRFGLQMSVDLPTDEERFAILARYLRPWALPDDALDVFVDVTEGASPALLRGVAEGLKRALILGPRMGRPAEELAAILRRIIVAVRPPPEILPPALWGATDAAIGELASIAWPPVRADGGDA</sequence>
<dbReference type="Pfam" id="PF00004">
    <property type="entry name" value="AAA"/>
    <property type="match status" value="1"/>
</dbReference>
<reference evidence="5 6" key="1">
    <citation type="submission" date="2021-07" db="EMBL/GenBank/DDBJ databases">
        <authorList>
            <person name="So Y."/>
        </authorList>
    </citation>
    <scope>NUCLEOTIDE SEQUENCE [LARGE SCALE GENOMIC DNA]</scope>
    <source>
        <strain evidence="5 6">HJA6</strain>
    </source>
</reference>
<dbReference type="PANTHER" id="PTHR23073">
    <property type="entry name" value="26S PROTEASOME REGULATORY SUBUNIT"/>
    <property type="match status" value="1"/>
</dbReference>
<dbReference type="InterPro" id="IPR003959">
    <property type="entry name" value="ATPase_AAA_core"/>
</dbReference>
<keyword evidence="2" id="KW-0547">Nucleotide-binding</keyword>
<dbReference type="SMART" id="SM00382">
    <property type="entry name" value="AAA"/>
    <property type="match status" value="1"/>
</dbReference>
<accession>A0ABS7ACG8</accession>
<protein>
    <submittedName>
        <fullName evidence="5">ATP-binding protein</fullName>
    </submittedName>
</protein>
<dbReference type="InterPro" id="IPR050221">
    <property type="entry name" value="26S_Proteasome_ATPase"/>
</dbReference>